<feature type="region of interest" description="Disordered" evidence="1">
    <location>
        <begin position="1"/>
        <end position="28"/>
    </location>
</feature>
<dbReference type="EMBL" id="JABBXF010000030">
    <property type="protein sequence ID" value="NVK78923.1"/>
    <property type="molecule type" value="Genomic_DNA"/>
</dbReference>
<feature type="compositionally biased region" description="Basic and acidic residues" evidence="1">
    <location>
        <begin position="179"/>
        <end position="213"/>
    </location>
</feature>
<dbReference type="Proteomes" id="UP000587462">
    <property type="component" value="Unassembled WGS sequence"/>
</dbReference>
<sequence length="515" mass="56690">MYKPRPETALRPTAGRRPPGAMAPALDPAAAAGTPFEQARRLLEAADNDWSAAKERYAGAGQAPDRMWSLFHYRKVYIDAKLLELRSRHPQLRIRSVGSANPTSDYDITVSGPGAAQAVAEFNEGFRREWGKESATVFDVNLYVKDFMPERGNFAFPYAPGTPGLRWTDTELLAPLNGDPRRARSWKQRDGGTWEPDGARRLDPERPDSGIVEPRDPLARAVAEADQDIAALSKLRKYMDGAEWHAYVEQLGNLVPQSAREEILRRHRTAEAVHHRATAELAGRLRTETAHARPGSTDEAYIEELEHSRPDAVVRARNLIYAEHAAQLRTAQERHDAAPSDALALDIRRRTSYALWHAMEAYHSQGAVLDVVGKQAKSDVTVTGAHYLQSFNEQLGDLLKDLKHYGDAGEAFYRSAKYLQRMVAAAHRALAATGAALDDEHLALLTQLEEISSADGTLLAIRGSREDYAPASAEDKSGIATGIYGRTLGITDKASLRRAVLELGARVNAAVRGRG</sequence>
<feature type="region of interest" description="Disordered" evidence="1">
    <location>
        <begin position="178"/>
        <end position="213"/>
    </location>
</feature>
<gene>
    <name evidence="2" type="ORF">HG542_14755</name>
</gene>
<comment type="caution">
    <text evidence="2">The sequence shown here is derived from an EMBL/GenBank/DDBJ whole genome shotgun (WGS) entry which is preliminary data.</text>
</comment>
<name>A0A7Y7B4K1_STRMO</name>
<feature type="compositionally biased region" description="Low complexity" evidence="1">
    <location>
        <begin position="9"/>
        <end position="28"/>
    </location>
</feature>
<evidence type="ECO:0000313" key="3">
    <source>
        <dbReference type="Proteomes" id="UP000587462"/>
    </source>
</evidence>
<accession>A0A7Y7B4K1</accession>
<dbReference type="AlphaFoldDB" id="A0A7Y7B4K1"/>
<dbReference type="RefSeq" id="WP_171081491.1">
    <property type="nucleotide sequence ID" value="NZ_BNBU01000006.1"/>
</dbReference>
<proteinExistence type="predicted"/>
<organism evidence="2 3">
    <name type="scientific">Streptomyces morookaense</name>
    <name type="common">Streptoverticillium morookaense</name>
    <dbReference type="NCBI Taxonomy" id="1970"/>
    <lineage>
        <taxon>Bacteria</taxon>
        <taxon>Bacillati</taxon>
        <taxon>Actinomycetota</taxon>
        <taxon>Actinomycetes</taxon>
        <taxon>Kitasatosporales</taxon>
        <taxon>Streptomycetaceae</taxon>
        <taxon>Streptomyces</taxon>
    </lineage>
</organism>
<protein>
    <submittedName>
        <fullName evidence="2">Uncharacterized protein</fullName>
    </submittedName>
</protein>
<reference evidence="2 3" key="1">
    <citation type="submission" date="2020-04" db="EMBL/GenBank/DDBJ databases">
        <title>Draft Genome Sequence of Streptomyces morookaense DSM 40503, an 8-azaguanine-producing strain.</title>
        <authorList>
            <person name="Qi J."/>
            <person name="Gao J.-M."/>
        </authorList>
    </citation>
    <scope>NUCLEOTIDE SEQUENCE [LARGE SCALE GENOMIC DNA]</scope>
    <source>
        <strain evidence="2 3">DSM 40503</strain>
    </source>
</reference>
<evidence type="ECO:0000313" key="2">
    <source>
        <dbReference type="EMBL" id="NVK78923.1"/>
    </source>
</evidence>
<keyword evidence="3" id="KW-1185">Reference proteome</keyword>
<evidence type="ECO:0000256" key="1">
    <source>
        <dbReference type="SAM" id="MobiDB-lite"/>
    </source>
</evidence>